<comment type="caution">
    <text evidence="1">The sequence shown here is derived from an EMBL/GenBank/DDBJ whole genome shotgun (WGS) entry which is preliminary data.</text>
</comment>
<proteinExistence type="predicted"/>
<reference evidence="1 2" key="1">
    <citation type="journal article" date="2012" name="Genome Biol.">
        <title>Genome and low-iron response of an oceanic diatom adapted to chronic iron limitation.</title>
        <authorList>
            <person name="Lommer M."/>
            <person name="Specht M."/>
            <person name="Roy A.S."/>
            <person name="Kraemer L."/>
            <person name="Andreson R."/>
            <person name="Gutowska M.A."/>
            <person name="Wolf J."/>
            <person name="Bergner S.V."/>
            <person name="Schilhabel M.B."/>
            <person name="Klostermeier U.C."/>
            <person name="Beiko R.G."/>
            <person name="Rosenstiel P."/>
            <person name="Hippler M."/>
            <person name="Laroche J."/>
        </authorList>
    </citation>
    <scope>NUCLEOTIDE SEQUENCE [LARGE SCALE GENOMIC DNA]</scope>
    <source>
        <strain evidence="1 2">CCMP1005</strain>
    </source>
</reference>
<accession>K0TA60</accession>
<sequence>MLSYIQEQLKVSATTKPLEEIALGRKADSRTDGESAFVYTGPACAAEIPRDTTRVRVDASVKRLHGQTNFGPIFSLELPENVIRMDVNETLPATVGRTFAPMANAFFMPQRQDPIERRRDLFKSEGLKHLRNVAFPPDLTDKSLPTFENSSDLGRILPSDRNTSYAYSLYCNGFALRDRFKHLPLHRIAYYHVYDSEEVAVEKLRKELEPLKPSIVHPDCLKMYAHHILCCSTKHRPMMYRLLLEKLPMDLFSKDCWGCLPLFYLIWGLAPLEIVDLVVQTMKEEMAGDRECYNTLRGAPEEGNPWLSLKSNNPFTREINWKEMVETLCEARAPLACLDRLIEINIFSFPEDNLQSLIDWGEMMIILCSKGKARKPHLSGFVQLCHSNFGTKSIVLEQVAMKIVRREKFGFKPFWLRVCVGNRIKVLQYKEWRYELDSMINTCPVGSTERHRKQRIELMTTVLDKLKVYEVYGLMWVLELALWKSKLEYEGLTESQDRGVRAECRFTCGATFIMPKVISYLI</sequence>
<dbReference type="Proteomes" id="UP000266841">
    <property type="component" value="Unassembled WGS sequence"/>
</dbReference>
<dbReference type="EMBL" id="AGNL01004039">
    <property type="protein sequence ID" value="EJK73994.1"/>
    <property type="molecule type" value="Genomic_DNA"/>
</dbReference>
<dbReference type="AlphaFoldDB" id="K0TA60"/>
<evidence type="ECO:0000313" key="1">
    <source>
        <dbReference type="EMBL" id="EJK73994.1"/>
    </source>
</evidence>
<name>K0TA60_THAOC</name>
<keyword evidence="2" id="KW-1185">Reference proteome</keyword>
<evidence type="ECO:0000313" key="2">
    <source>
        <dbReference type="Proteomes" id="UP000266841"/>
    </source>
</evidence>
<organism evidence="1 2">
    <name type="scientific">Thalassiosira oceanica</name>
    <name type="common">Marine diatom</name>
    <dbReference type="NCBI Taxonomy" id="159749"/>
    <lineage>
        <taxon>Eukaryota</taxon>
        <taxon>Sar</taxon>
        <taxon>Stramenopiles</taxon>
        <taxon>Ochrophyta</taxon>
        <taxon>Bacillariophyta</taxon>
        <taxon>Coscinodiscophyceae</taxon>
        <taxon>Thalassiosirophycidae</taxon>
        <taxon>Thalassiosirales</taxon>
        <taxon>Thalassiosiraceae</taxon>
        <taxon>Thalassiosira</taxon>
    </lineage>
</organism>
<gene>
    <name evidence="1" type="ORF">THAOC_04355</name>
</gene>
<protein>
    <submittedName>
        <fullName evidence="1">Uncharacterized protein</fullName>
    </submittedName>
</protein>